<evidence type="ECO:0000256" key="5">
    <source>
        <dbReference type="ARBA" id="ARBA00023002"/>
    </source>
</evidence>
<comment type="similarity">
    <text evidence="9">Belongs to the deoxyhypusine hydroxylase family.</text>
</comment>
<protein>
    <recommendedName>
        <fullName evidence="9">Deoxyhypusine hydroxylase</fullName>
        <shortName evidence="9">DOHH</shortName>
        <ecNumber evidence="9">1.14.99.29</ecNumber>
    </recommendedName>
    <alternativeName>
        <fullName evidence="9">Deoxyhypusine dioxygenase</fullName>
    </alternativeName>
    <alternativeName>
        <fullName evidence="9">Deoxyhypusine monooxygenase</fullName>
    </alternativeName>
</protein>
<feature type="region of interest" description="Disordered" evidence="10">
    <location>
        <begin position="143"/>
        <end position="162"/>
    </location>
</feature>
<name>A0A2G8LCJ2_STIJA</name>
<comment type="pathway">
    <text evidence="2 9">Protein modification; eIF5A hypusination.</text>
</comment>
<sequence length="287" mass="31811">MEVNTQDIAKIGALLNDKHKPLPERFRALFTLRNLGGDVAIQSISRCFQDPSALLKHEVAYCLGQMQDERAIPILVAVLEDGNQETIVRHEAGEALGAIGSQTVLPVLETYLKSEIPEISETCQLAIERIKWLNSAEYESGPMSDNPFSSVDPAPPSSHGSIDEAERKLLDENVSLLRDTGQCLSCSSALFRHEIAYVLGQMQNRVTVPALIKQLANKDEEGMVRHECAEALGSIAEKNCLEALKDFLRDSERVVRESCEVALDMFEYENSSEFQYADGLNKVTNTI</sequence>
<feature type="binding site" evidence="9">
    <location>
        <position position="57"/>
    </location>
    <ligand>
        <name>Fe cation</name>
        <dbReference type="ChEBI" id="CHEBI:24875"/>
        <label>1</label>
    </ligand>
</feature>
<feature type="binding site" evidence="9">
    <location>
        <position position="194"/>
    </location>
    <ligand>
        <name>Fe cation</name>
        <dbReference type="ChEBI" id="CHEBI:24875"/>
        <label>2</label>
    </ligand>
</feature>
<dbReference type="PANTHER" id="PTHR12697">
    <property type="entry name" value="PBS LYASE HEAT-LIKE PROTEIN"/>
    <property type="match status" value="1"/>
</dbReference>
<evidence type="ECO:0000256" key="8">
    <source>
        <dbReference type="ARBA" id="ARBA00023256"/>
    </source>
</evidence>
<keyword evidence="8 9" id="KW-0386">Hypusine biosynthesis</keyword>
<dbReference type="InterPro" id="IPR004155">
    <property type="entry name" value="PBS_lyase_HEAT"/>
</dbReference>
<dbReference type="SMART" id="SM00567">
    <property type="entry name" value="EZ_HEAT"/>
    <property type="match status" value="5"/>
</dbReference>
<dbReference type="InterPro" id="IPR011989">
    <property type="entry name" value="ARM-like"/>
</dbReference>
<keyword evidence="6 9" id="KW-0408">Iron</keyword>
<feature type="binding site" evidence="9">
    <location>
        <position position="226"/>
    </location>
    <ligand>
        <name>Fe cation</name>
        <dbReference type="ChEBI" id="CHEBI:24875"/>
        <label>2</label>
    </ligand>
</feature>
<comment type="cofactor">
    <cofactor evidence="9">
        <name>Fe(2+)</name>
        <dbReference type="ChEBI" id="CHEBI:29033"/>
    </cofactor>
    <text evidence="9">Binds 2 Fe(2+) ions per subunit.</text>
</comment>
<keyword evidence="4" id="KW-0677">Repeat</keyword>
<dbReference type="EC" id="1.14.99.29" evidence="9"/>
<reference evidence="11 12" key="1">
    <citation type="journal article" date="2017" name="PLoS Biol.">
        <title>The sea cucumber genome provides insights into morphological evolution and visceral regeneration.</title>
        <authorList>
            <person name="Zhang X."/>
            <person name="Sun L."/>
            <person name="Yuan J."/>
            <person name="Sun Y."/>
            <person name="Gao Y."/>
            <person name="Zhang L."/>
            <person name="Li S."/>
            <person name="Dai H."/>
            <person name="Hamel J.F."/>
            <person name="Liu C."/>
            <person name="Yu Y."/>
            <person name="Liu S."/>
            <person name="Lin W."/>
            <person name="Guo K."/>
            <person name="Jin S."/>
            <person name="Xu P."/>
            <person name="Storey K.B."/>
            <person name="Huan P."/>
            <person name="Zhang T."/>
            <person name="Zhou Y."/>
            <person name="Zhang J."/>
            <person name="Lin C."/>
            <person name="Li X."/>
            <person name="Xing L."/>
            <person name="Huo D."/>
            <person name="Sun M."/>
            <person name="Wang L."/>
            <person name="Mercier A."/>
            <person name="Li F."/>
            <person name="Yang H."/>
            <person name="Xiang J."/>
        </authorList>
    </citation>
    <scope>NUCLEOTIDE SEQUENCE [LARGE SCALE GENOMIC DNA]</scope>
    <source>
        <strain evidence="11">Shaxun</strain>
        <tissue evidence="11">Muscle</tissue>
    </source>
</reference>
<dbReference type="OrthoDB" id="421002at2759"/>
<dbReference type="Pfam" id="PF13646">
    <property type="entry name" value="HEAT_2"/>
    <property type="match status" value="2"/>
</dbReference>
<evidence type="ECO:0000256" key="1">
    <source>
        <dbReference type="ARBA" id="ARBA00000068"/>
    </source>
</evidence>
<dbReference type="GO" id="GO:0019135">
    <property type="term" value="F:deoxyhypusine monooxygenase activity"/>
    <property type="evidence" value="ECO:0007669"/>
    <property type="project" value="UniProtKB-UniRule"/>
</dbReference>
<dbReference type="HAMAP" id="MF_03101">
    <property type="entry name" value="Deoxyhypusine_hydroxylase"/>
    <property type="match status" value="1"/>
</dbReference>
<evidence type="ECO:0000256" key="4">
    <source>
        <dbReference type="ARBA" id="ARBA00022737"/>
    </source>
</evidence>
<evidence type="ECO:0000256" key="6">
    <source>
        <dbReference type="ARBA" id="ARBA00023004"/>
    </source>
</evidence>
<evidence type="ECO:0000256" key="3">
    <source>
        <dbReference type="ARBA" id="ARBA00022723"/>
    </source>
</evidence>
<keyword evidence="3 9" id="KW-0479">Metal-binding</keyword>
<comment type="function">
    <text evidence="9">Catalyzes the hydroxylation of the N(6)-(4-aminobutyl)-L-lysine intermediate to form hypusine, an essential post-translational modification only found in mature eIF-5A factor.</text>
</comment>
<feature type="binding site" evidence="9">
    <location>
        <position position="193"/>
    </location>
    <ligand>
        <name>Fe cation</name>
        <dbReference type="ChEBI" id="CHEBI:24875"/>
        <label>2</label>
    </ligand>
</feature>
<dbReference type="SUPFAM" id="SSF48371">
    <property type="entry name" value="ARM repeat"/>
    <property type="match status" value="1"/>
</dbReference>
<dbReference type="FunFam" id="1.25.10.10:FF:000099">
    <property type="entry name" value="Deoxyhypusine hydroxylase"/>
    <property type="match status" value="1"/>
</dbReference>
<dbReference type="PANTHER" id="PTHR12697:SF5">
    <property type="entry name" value="DEOXYHYPUSINE HYDROXYLASE"/>
    <property type="match status" value="1"/>
</dbReference>
<dbReference type="Proteomes" id="UP000230750">
    <property type="component" value="Unassembled WGS sequence"/>
</dbReference>
<dbReference type="UniPathway" id="UPA00354"/>
<dbReference type="InterPro" id="IPR016024">
    <property type="entry name" value="ARM-type_fold"/>
</dbReference>
<dbReference type="GO" id="GO:0046872">
    <property type="term" value="F:metal ion binding"/>
    <property type="evidence" value="ECO:0007669"/>
    <property type="project" value="UniProtKB-KW"/>
</dbReference>
<keyword evidence="5 9" id="KW-0560">Oxidoreductase</keyword>
<dbReference type="Pfam" id="PF03130">
    <property type="entry name" value="HEAT_PBS"/>
    <property type="match status" value="1"/>
</dbReference>
<proteinExistence type="inferred from homology"/>
<evidence type="ECO:0000256" key="7">
    <source>
        <dbReference type="ARBA" id="ARBA00023033"/>
    </source>
</evidence>
<comment type="catalytic activity">
    <reaction evidence="1 9">
        <text>[eIF5A protein]-deoxyhypusine + AH2 + O2 = [eIF5A protein]-hypusine + A + H2O</text>
        <dbReference type="Rhea" id="RHEA:14101"/>
        <dbReference type="Rhea" id="RHEA-COMP:10144"/>
        <dbReference type="Rhea" id="RHEA-COMP:12592"/>
        <dbReference type="ChEBI" id="CHEBI:13193"/>
        <dbReference type="ChEBI" id="CHEBI:15377"/>
        <dbReference type="ChEBI" id="CHEBI:15379"/>
        <dbReference type="ChEBI" id="CHEBI:17499"/>
        <dbReference type="ChEBI" id="CHEBI:82657"/>
        <dbReference type="ChEBI" id="CHEBI:91175"/>
        <dbReference type="EC" id="1.14.99.29"/>
    </reaction>
</comment>
<dbReference type="EMBL" id="MRZV01000126">
    <property type="protein sequence ID" value="PIK57988.1"/>
    <property type="molecule type" value="Genomic_DNA"/>
</dbReference>
<accession>A0A2G8LCJ2</accession>
<gene>
    <name evidence="11" type="ORF">BSL78_05076</name>
</gene>
<organism evidence="11 12">
    <name type="scientific">Stichopus japonicus</name>
    <name type="common">Sea cucumber</name>
    <dbReference type="NCBI Taxonomy" id="307972"/>
    <lineage>
        <taxon>Eukaryota</taxon>
        <taxon>Metazoa</taxon>
        <taxon>Echinodermata</taxon>
        <taxon>Eleutherozoa</taxon>
        <taxon>Echinozoa</taxon>
        <taxon>Holothuroidea</taxon>
        <taxon>Aspidochirotacea</taxon>
        <taxon>Aspidochirotida</taxon>
        <taxon>Stichopodidae</taxon>
        <taxon>Apostichopus</taxon>
    </lineage>
</organism>
<keyword evidence="7 9" id="KW-0503">Monooxygenase</keyword>
<dbReference type="InterPro" id="IPR027517">
    <property type="entry name" value="Deoxyhypusine_hydroxylase"/>
</dbReference>
<feature type="binding site" evidence="9">
    <location>
        <position position="91"/>
    </location>
    <ligand>
        <name>Fe cation</name>
        <dbReference type="ChEBI" id="CHEBI:24875"/>
        <label>1</label>
    </ligand>
</feature>
<feature type="binding site" evidence="9">
    <location>
        <position position="227"/>
    </location>
    <ligand>
        <name>Fe cation</name>
        <dbReference type="ChEBI" id="CHEBI:24875"/>
        <label>2</label>
    </ligand>
</feature>
<dbReference type="Gene3D" id="1.25.10.10">
    <property type="entry name" value="Leucine-rich Repeat Variant"/>
    <property type="match status" value="2"/>
</dbReference>
<dbReference type="STRING" id="307972.A0A2G8LCJ2"/>
<evidence type="ECO:0000313" key="11">
    <source>
        <dbReference type="EMBL" id="PIK57988.1"/>
    </source>
</evidence>
<evidence type="ECO:0000256" key="2">
    <source>
        <dbReference type="ARBA" id="ARBA00005041"/>
    </source>
</evidence>
<feature type="binding site" evidence="9">
    <location>
        <position position="90"/>
    </location>
    <ligand>
        <name>Fe cation</name>
        <dbReference type="ChEBI" id="CHEBI:24875"/>
        <label>1</label>
    </ligand>
</feature>
<dbReference type="AlphaFoldDB" id="A0A2G8LCJ2"/>
<evidence type="ECO:0000313" key="12">
    <source>
        <dbReference type="Proteomes" id="UP000230750"/>
    </source>
</evidence>
<evidence type="ECO:0000256" key="10">
    <source>
        <dbReference type="SAM" id="MobiDB-lite"/>
    </source>
</evidence>
<keyword evidence="12" id="KW-1185">Reference proteome</keyword>
<evidence type="ECO:0000256" key="9">
    <source>
        <dbReference type="HAMAP-Rule" id="MF_03101"/>
    </source>
</evidence>
<feature type="binding site" evidence="9">
    <location>
        <position position="58"/>
    </location>
    <ligand>
        <name>Fe cation</name>
        <dbReference type="ChEBI" id="CHEBI:24875"/>
        <label>1</label>
    </ligand>
</feature>
<comment type="caution">
    <text evidence="11">The sequence shown here is derived from an EMBL/GenBank/DDBJ whole genome shotgun (WGS) entry which is preliminary data.</text>
</comment>